<accession>A0A9P5DYG7</accession>
<dbReference type="PANTHER" id="PTHR42059">
    <property type="entry name" value="TNT DOMAIN-CONTAINING PROTEIN"/>
    <property type="match status" value="1"/>
</dbReference>
<dbReference type="InterPro" id="IPR025331">
    <property type="entry name" value="TNT"/>
</dbReference>
<dbReference type="Pfam" id="PF14021">
    <property type="entry name" value="TNT"/>
    <property type="match status" value="1"/>
</dbReference>
<evidence type="ECO:0000313" key="3">
    <source>
        <dbReference type="EMBL" id="KAF4341876.1"/>
    </source>
</evidence>
<reference evidence="3" key="1">
    <citation type="journal article" date="2017" name="Mycologia">
        <title>Fusarium algeriense, sp. nov., a novel toxigenic crown rot pathogen of durum wheat from Algeria is nested in the Fusarium burgessii species complex.</title>
        <authorList>
            <person name="Laraba I."/>
            <person name="Keddad A."/>
            <person name="Boureghda H."/>
            <person name="Abdallah N."/>
            <person name="Vaughan M.M."/>
            <person name="Proctor R.H."/>
            <person name="Busman M."/>
            <person name="O'Donnell K."/>
        </authorList>
    </citation>
    <scope>NUCLEOTIDE SEQUENCE</scope>
    <source>
        <strain evidence="3">NRRL 25174</strain>
    </source>
</reference>
<evidence type="ECO:0000313" key="4">
    <source>
        <dbReference type="Proteomes" id="UP000730481"/>
    </source>
</evidence>
<dbReference type="AlphaFoldDB" id="A0A9P5DYG7"/>
<keyword evidence="1" id="KW-0732">Signal</keyword>
<feature type="domain" description="TNT" evidence="2">
    <location>
        <begin position="125"/>
        <end position="215"/>
    </location>
</feature>
<proteinExistence type="predicted"/>
<organism evidence="3 4">
    <name type="scientific">Fusarium beomiforme</name>
    <dbReference type="NCBI Taxonomy" id="44412"/>
    <lineage>
        <taxon>Eukaryota</taxon>
        <taxon>Fungi</taxon>
        <taxon>Dikarya</taxon>
        <taxon>Ascomycota</taxon>
        <taxon>Pezizomycotina</taxon>
        <taxon>Sordariomycetes</taxon>
        <taxon>Hypocreomycetidae</taxon>
        <taxon>Hypocreales</taxon>
        <taxon>Nectriaceae</taxon>
        <taxon>Fusarium</taxon>
        <taxon>Fusarium burgessii species complex</taxon>
    </lineage>
</organism>
<name>A0A9P5DYG7_9HYPO</name>
<keyword evidence="4" id="KW-1185">Reference proteome</keyword>
<protein>
    <recommendedName>
        <fullName evidence="2">TNT domain-containing protein</fullName>
    </recommendedName>
</protein>
<feature type="signal peptide" evidence="1">
    <location>
        <begin position="1"/>
        <end position="17"/>
    </location>
</feature>
<evidence type="ECO:0000256" key="1">
    <source>
        <dbReference type="SAM" id="SignalP"/>
    </source>
</evidence>
<dbReference type="PANTHER" id="PTHR42059:SF1">
    <property type="entry name" value="TNT DOMAIN-CONTAINING PROTEIN"/>
    <property type="match status" value="1"/>
</dbReference>
<dbReference type="GO" id="GO:0050135">
    <property type="term" value="F:NADP+ nucleosidase activity"/>
    <property type="evidence" value="ECO:0007669"/>
    <property type="project" value="InterPro"/>
</dbReference>
<gene>
    <name evidence="3" type="ORF">FBEOM_4193</name>
</gene>
<feature type="chain" id="PRO_5040253697" description="TNT domain-containing protein" evidence="1">
    <location>
        <begin position="18"/>
        <end position="276"/>
    </location>
</feature>
<dbReference type="InterPro" id="IPR053024">
    <property type="entry name" value="Fungal_surface_NADase"/>
</dbReference>
<comment type="caution">
    <text evidence="3">The sequence shown here is derived from an EMBL/GenBank/DDBJ whole genome shotgun (WGS) entry which is preliminary data.</text>
</comment>
<sequence length="276" mass="31426">MFLKSIFLSSLLATGLALYIPQEDITSKECDCSGDLVQKNKSLQNIYICGDERLGPTALPINLPLSTFVTGYDRFGGLSPNEFLEKWWDNTMRPDGKRPIGWKYPFKNGFELDDDERPIKANLVLKPGTLVDRFGEPTGRFISPATAPFSQRALHPGNLNTGKNQEFPNNYHVYNVTESITVQAGPIRPWFGQPGHGVQFFLGEGIRVQDYIDNKRYGDHDNRDTERPQKVEMQHQYWGRGTDDEALADDDSIIGKMYKQDTDMTEHWEYTSPEPL</sequence>
<dbReference type="Proteomes" id="UP000730481">
    <property type="component" value="Unassembled WGS sequence"/>
</dbReference>
<evidence type="ECO:0000259" key="2">
    <source>
        <dbReference type="Pfam" id="PF14021"/>
    </source>
</evidence>
<dbReference type="EMBL" id="PVQB02000171">
    <property type="protein sequence ID" value="KAF4341876.1"/>
    <property type="molecule type" value="Genomic_DNA"/>
</dbReference>
<dbReference type="OrthoDB" id="2923349at2759"/>
<reference evidence="3" key="2">
    <citation type="submission" date="2020-02" db="EMBL/GenBank/DDBJ databases">
        <title>Identification and distribution of gene clusters putatively required for synthesis of sphingolipid metabolism inhibitors in phylogenetically diverse species of the filamentous fungus Fusarium.</title>
        <authorList>
            <person name="Kim H.-S."/>
            <person name="Busman M."/>
            <person name="Brown D.W."/>
            <person name="Divon H."/>
            <person name="Uhlig S."/>
            <person name="Proctor R.H."/>
        </authorList>
    </citation>
    <scope>NUCLEOTIDE SEQUENCE</scope>
    <source>
        <strain evidence="3">NRRL 25174</strain>
    </source>
</reference>